<dbReference type="InterPro" id="IPR019804">
    <property type="entry name" value="Ras_G-nucl-exch_fac_CS"/>
</dbReference>
<feature type="region of interest" description="Disordered" evidence="3">
    <location>
        <begin position="510"/>
        <end position="546"/>
    </location>
</feature>
<dbReference type="Pfam" id="PF00617">
    <property type="entry name" value="RasGEF"/>
    <property type="match status" value="1"/>
</dbReference>
<dbReference type="InterPro" id="IPR023578">
    <property type="entry name" value="Ras_GEF_dom_sf"/>
</dbReference>
<dbReference type="GO" id="GO:0005886">
    <property type="term" value="C:plasma membrane"/>
    <property type="evidence" value="ECO:0007669"/>
    <property type="project" value="TreeGrafter"/>
</dbReference>
<reference evidence="6 7" key="1">
    <citation type="submission" date="2016-07" db="EMBL/GenBank/DDBJ databases">
        <title>Pervasive Adenine N6-methylation of Active Genes in Fungi.</title>
        <authorList>
            <consortium name="DOE Joint Genome Institute"/>
            <person name="Mondo S.J."/>
            <person name="Dannebaum R.O."/>
            <person name="Kuo R.C."/>
            <person name="Labutti K."/>
            <person name="Haridas S."/>
            <person name="Kuo A."/>
            <person name="Salamov A."/>
            <person name="Ahrendt S.R."/>
            <person name="Lipzen A."/>
            <person name="Sullivan W."/>
            <person name="Andreopoulos W.B."/>
            <person name="Clum A."/>
            <person name="Lindquist E."/>
            <person name="Daum C."/>
            <person name="Ramamoorthy G.K."/>
            <person name="Gryganskyi A."/>
            <person name="Culley D."/>
            <person name="Magnuson J.K."/>
            <person name="James T.Y."/>
            <person name="O'Malley M.A."/>
            <person name="Stajich J.E."/>
            <person name="Spatafora J.W."/>
            <person name="Visel A."/>
            <person name="Grigoriev I.V."/>
        </authorList>
    </citation>
    <scope>NUCLEOTIDE SEQUENCE [LARGE SCALE GENOMIC DNA]</scope>
    <source>
        <strain evidence="6 7">CBS 931.73</strain>
    </source>
</reference>
<dbReference type="AlphaFoldDB" id="A0A1Y1Y354"/>
<feature type="region of interest" description="Disordered" evidence="3">
    <location>
        <begin position="1"/>
        <end position="34"/>
    </location>
</feature>
<dbReference type="Proteomes" id="UP000193498">
    <property type="component" value="Unassembled WGS sequence"/>
</dbReference>
<dbReference type="InterPro" id="IPR000651">
    <property type="entry name" value="Ras-like_Gua-exchang_fac_N"/>
</dbReference>
<dbReference type="SUPFAM" id="SSF48366">
    <property type="entry name" value="Ras GEF"/>
    <property type="match status" value="1"/>
</dbReference>
<gene>
    <name evidence="6" type="ORF">K493DRAFT_354845</name>
</gene>
<dbReference type="InterPro" id="IPR001895">
    <property type="entry name" value="RASGEF_cat_dom"/>
</dbReference>
<dbReference type="Gene3D" id="1.10.840.10">
    <property type="entry name" value="Ras guanine-nucleotide exchange factors catalytic domain"/>
    <property type="match status" value="1"/>
</dbReference>
<feature type="region of interest" description="Disordered" evidence="3">
    <location>
        <begin position="366"/>
        <end position="398"/>
    </location>
</feature>
<accession>A0A1Y1Y354</accession>
<evidence type="ECO:0000256" key="3">
    <source>
        <dbReference type="SAM" id="MobiDB-lite"/>
    </source>
</evidence>
<dbReference type="PANTHER" id="PTHR23113">
    <property type="entry name" value="GUANINE NUCLEOTIDE EXCHANGE FACTOR"/>
    <property type="match status" value="1"/>
</dbReference>
<dbReference type="OrthoDB" id="10254377at2759"/>
<feature type="compositionally biased region" description="Polar residues" evidence="3">
    <location>
        <begin position="17"/>
        <end position="30"/>
    </location>
</feature>
<comment type="caution">
    <text evidence="6">The sequence shown here is derived from an EMBL/GenBank/DDBJ whole genome shotgun (WGS) entry which is preliminary data.</text>
</comment>
<organism evidence="6 7">
    <name type="scientific">Basidiobolus meristosporus CBS 931.73</name>
    <dbReference type="NCBI Taxonomy" id="1314790"/>
    <lineage>
        <taxon>Eukaryota</taxon>
        <taxon>Fungi</taxon>
        <taxon>Fungi incertae sedis</taxon>
        <taxon>Zoopagomycota</taxon>
        <taxon>Entomophthoromycotina</taxon>
        <taxon>Basidiobolomycetes</taxon>
        <taxon>Basidiobolales</taxon>
        <taxon>Basidiobolaceae</taxon>
        <taxon>Basidiobolus</taxon>
    </lineage>
</organism>
<dbReference type="InterPro" id="IPR008937">
    <property type="entry name" value="Ras-like_GEF"/>
</dbReference>
<dbReference type="Pfam" id="PF00618">
    <property type="entry name" value="RasGEF_N"/>
    <property type="match status" value="1"/>
</dbReference>
<sequence length="1128" mass="126950">MTHSSQPKKSHYPPNSPVTSTFSYDATPTPQHVRRRHNSMVMPHTKEYERLANLFGWRGEEIKQSKWEFISSPAYDDQEARAKLRVVNPWRKPSKSSLKERIFIPSSGHEIDDDDDQSERKISISFTQFDRIPQRFDVASPRSATSTIRHLCRLSFGEDDLDPTIFDSIMSGNGPALIVWSEESPPSAPPSKKALRRRFSSGNKSHGLLAPLDVRKTIMFATIEKLIESMTIDIDYSLLTDFFLTYRSFASPLKLCRLLILRYQWALLDDTQDRWVVRIRLELRETLAKYLLSLTTSSPVLRSPRDQRVVFSLLRIMRSLTIYYRYGVPPADEGSVTFVAEGIEEARDEFWGVQIPEEEELVIQVEPDSSNKDSQNTCQAENLKPRKTDDSMLSEAHTREDGSPLLRFVLLSQQKQNEVETDKSRKLMIKRFSSASLNKMRSALKGSTKLGKDAAVVTPQKENRPGPFSYDDLKFSTTPAGNHTPERTSPHSRDDTARKFNINFLSTLRRRKNRSSTSSASTPDLSTAVSLNSSANSTPYSSLSASTVQSRISVESLFEYLPVGNSYESLGQVQNGSESYKMHHDNSDGASVIVHNFESGCQSTPERRSAESTNANVPRQKCQSAPPTATQLPPPLPKDTRSKKRVSLPPKGSSHTVEPKPEKLTIRRSVSSYISRNKTTSSAKLHTYPKANPSSADVTRAFVTNTIGKFTRVRRAVHENFKHKKEDDTDSEEVECAGCDYCREYTPFPNSAQTSPQMASNVSEHPEVTPGCQSSPGEYSLGHSYMSNNSSFGSPNSGDEVDYGHTIDPTSTPGMTHGLSGNARVAVGAHSTSPKNAASHTGHHALPKRQPKSFILKYRSEVLAQHFTIIERDVFHGVVWEELIKWTKNAGQDKSIRGIQNLIERFNQTCQWVVSEIVSTKDISVRVKVIEKFIRVALKCYQYRNFATVTQLTLGLQNPVVDRLHKTWSRVGLYELRLLADLERFTQPFKNWKNIREAMDIISEDWGGDGGEEPALGPESSSSSVIGGCIPFLGLFLSDLVYNSELPSTVEPEYTDQESAQEYQNAEIQLINFHKFRTCAKIIKRVLAFQTLAQKYHFQPEVAIYSKCLNLHCLDNVTVRVLSSECEP</sequence>
<dbReference type="PROSITE" id="PS00720">
    <property type="entry name" value="RASGEF"/>
    <property type="match status" value="1"/>
</dbReference>
<evidence type="ECO:0000256" key="1">
    <source>
        <dbReference type="ARBA" id="ARBA00022658"/>
    </source>
</evidence>
<evidence type="ECO:0000313" key="7">
    <source>
        <dbReference type="Proteomes" id="UP000193498"/>
    </source>
</evidence>
<keyword evidence="1 2" id="KW-0344">Guanine-nucleotide releasing factor</keyword>
<feature type="compositionally biased region" description="Polar residues" evidence="3">
    <location>
        <begin position="753"/>
        <end position="763"/>
    </location>
</feature>
<evidence type="ECO:0000259" key="5">
    <source>
        <dbReference type="PROSITE" id="PS50212"/>
    </source>
</evidence>
<dbReference type="PROSITE" id="PS50009">
    <property type="entry name" value="RASGEF_CAT"/>
    <property type="match status" value="1"/>
</dbReference>
<keyword evidence="7" id="KW-1185">Reference proteome</keyword>
<dbReference type="SMART" id="SM00147">
    <property type="entry name" value="RasGEF"/>
    <property type="match status" value="1"/>
</dbReference>
<evidence type="ECO:0000256" key="2">
    <source>
        <dbReference type="PROSITE-ProRule" id="PRU00168"/>
    </source>
</evidence>
<dbReference type="Gene3D" id="1.20.870.10">
    <property type="entry name" value="Son of sevenless (SoS) protein Chain: S domain 1"/>
    <property type="match status" value="1"/>
</dbReference>
<feature type="compositionally biased region" description="Basic residues" evidence="3">
    <location>
        <begin position="1"/>
        <end position="11"/>
    </location>
</feature>
<dbReference type="InterPro" id="IPR036964">
    <property type="entry name" value="RASGEF_cat_dom_sf"/>
</dbReference>
<feature type="domain" description="Ras-GEF" evidence="4">
    <location>
        <begin position="859"/>
        <end position="1124"/>
    </location>
</feature>
<feature type="region of interest" description="Disordered" evidence="3">
    <location>
        <begin position="600"/>
        <end position="662"/>
    </location>
</feature>
<feature type="compositionally biased region" description="Basic and acidic residues" evidence="3">
    <location>
        <begin position="484"/>
        <end position="498"/>
    </location>
</feature>
<dbReference type="PROSITE" id="PS50212">
    <property type="entry name" value="RASGEF_NTER"/>
    <property type="match status" value="1"/>
</dbReference>
<dbReference type="STRING" id="1314790.A0A1Y1Y354"/>
<feature type="compositionally biased region" description="Polar residues" evidence="3">
    <location>
        <begin position="528"/>
        <end position="546"/>
    </location>
</feature>
<dbReference type="GO" id="GO:0005085">
    <property type="term" value="F:guanyl-nucleotide exchange factor activity"/>
    <property type="evidence" value="ECO:0007669"/>
    <property type="project" value="UniProtKB-KW"/>
</dbReference>
<feature type="compositionally biased region" description="Basic and acidic residues" evidence="3">
    <location>
        <begin position="383"/>
        <end position="398"/>
    </location>
</feature>
<proteinExistence type="predicted"/>
<protein>
    <submittedName>
        <fullName evidence="6">Ras GEF</fullName>
    </submittedName>
</protein>
<feature type="compositionally biased region" description="Low complexity" evidence="3">
    <location>
        <begin position="515"/>
        <end position="527"/>
    </location>
</feature>
<feature type="region of interest" description="Disordered" evidence="3">
    <location>
        <begin position="443"/>
        <end position="498"/>
    </location>
</feature>
<evidence type="ECO:0000259" key="4">
    <source>
        <dbReference type="PROSITE" id="PS50009"/>
    </source>
</evidence>
<name>A0A1Y1Y354_9FUNG</name>
<dbReference type="GO" id="GO:0007265">
    <property type="term" value="P:Ras protein signal transduction"/>
    <property type="evidence" value="ECO:0007669"/>
    <property type="project" value="TreeGrafter"/>
</dbReference>
<evidence type="ECO:0000313" key="6">
    <source>
        <dbReference type="EMBL" id="ORX92146.1"/>
    </source>
</evidence>
<dbReference type="PANTHER" id="PTHR23113:SF363">
    <property type="entry name" value="PROTEIN SON OF SEVENLESS"/>
    <property type="match status" value="1"/>
</dbReference>
<dbReference type="InParanoid" id="A0A1Y1Y354"/>
<dbReference type="CDD" id="cd06224">
    <property type="entry name" value="REM"/>
    <property type="match status" value="1"/>
</dbReference>
<dbReference type="EMBL" id="MCFE01000290">
    <property type="protein sequence ID" value="ORX92146.1"/>
    <property type="molecule type" value="Genomic_DNA"/>
</dbReference>
<feature type="region of interest" description="Disordered" evidence="3">
    <location>
        <begin position="753"/>
        <end position="773"/>
    </location>
</feature>
<feature type="domain" description="N-terminal Ras-GEF" evidence="5">
    <location>
        <begin position="214"/>
        <end position="347"/>
    </location>
</feature>